<organism evidence="2 3">
    <name type="scientific">Sinanodonta woodiana</name>
    <name type="common">Chinese pond mussel</name>
    <name type="synonym">Anodonta woodiana</name>
    <dbReference type="NCBI Taxonomy" id="1069815"/>
    <lineage>
        <taxon>Eukaryota</taxon>
        <taxon>Metazoa</taxon>
        <taxon>Spiralia</taxon>
        <taxon>Lophotrochozoa</taxon>
        <taxon>Mollusca</taxon>
        <taxon>Bivalvia</taxon>
        <taxon>Autobranchia</taxon>
        <taxon>Heteroconchia</taxon>
        <taxon>Palaeoheterodonta</taxon>
        <taxon>Unionida</taxon>
        <taxon>Unionoidea</taxon>
        <taxon>Unionidae</taxon>
        <taxon>Unioninae</taxon>
        <taxon>Sinanodonta</taxon>
    </lineage>
</organism>
<evidence type="ECO:0000313" key="2">
    <source>
        <dbReference type="EMBL" id="KAL3842775.1"/>
    </source>
</evidence>
<feature type="coiled-coil region" evidence="1">
    <location>
        <begin position="90"/>
        <end position="182"/>
    </location>
</feature>
<evidence type="ECO:0000313" key="3">
    <source>
        <dbReference type="Proteomes" id="UP001634394"/>
    </source>
</evidence>
<gene>
    <name evidence="2" type="ORF">ACJMK2_020761</name>
</gene>
<dbReference type="AlphaFoldDB" id="A0ABD3U163"/>
<feature type="coiled-coil region" evidence="1">
    <location>
        <begin position="231"/>
        <end position="265"/>
    </location>
</feature>
<dbReference type="Gene3D" id="1.10.287.1490">
    <property type="match status" value="1"/>
</dbReference>
<evidence type="ECO:0000256" key="1">
    <source>
        <dbReference type="SAM" id="Coils"/>
    </source>
</evidence>
<accession>A0ABD3U163</accession>
<comment type="caution">
    <text evidence="2">The sequence shown here is derived from an EMBL/GenBank/DDBJ whole genome shotgun (WGS) entry which is preliminary data.</text>
</comment>
<protein>
    <submittedName>
        <fullName evidence="2">Uncharacterized protein</fullName>
    </submittedName>
</protein>
<dbReference type="Proteomes" id="UP001634394">
    <property type="component" value="Unassembled WGS sequence"/>
</dbReference>
<sequence length="361" mass="41665">MMTKAVQTRNINLSLLVDFICDIITTGREIREHYQCNMQLLQQSRSQMSESDGKIERLVNGITNCNDSIQKLNVRLLQQNVAVAEKSLITQKLRSEIADLQKKLENYKRVGHESQVEAKEGTFGDPNFQTMKQIRQEKGKLELQLYKLNHDIEVIYEETTEKENKLENIKKLRQDLRVEHEKSMEILRAACKSLDGRKKKLLSLSFLDQEAVSLSGLYADPKEFSRLQQEFNSLKNKQMLVERNLKEQKEEEEYLQSNMTELMRKQHEFQRIANKPKGENGSGATASPPDFKCHDLGGPNMWFASPVITIAHLDEKYRPYATPSVQTCAIMERKSSSPSHKEVTDNTNILEKEDRIIMSSI</sequence>
<dbReference type="EMBL" id="JBJQND010000017">
    <property type="protein sequence ID" value="KAL3842775.1"/>
    <property type="molecule type" value="Genomic_DNA"/>
</dbReference>
<keyword evidence="3" id="KW-1185">Reference proteome</keyword>
<keyword evidence="1" id="KW-0175">Coiled coil</keyword>
<reference evidence="2 3" key="1">
    <citation type="submission" date="2024-11" db="EMBL/GenBank/DDBJ databases">
        <title>Chromosome-level genome assembly of the freshwater bivalve Anodonta woodiana.</title>
        <authorList>
            <person name="Chen X."/>
        </authorList>
    </citation>
    <scope>NUCLEOTIDE SEQUENCE [LARGE SCALE GENOMIC DNA]</scope>
    <source>
        <strain evidence="2">MN2024</strain>
        <tissue evidence="2">Gills</tissue>
    </source>
</reference>
<name>A0ABD3U163_SINWO</name>
<proteinExistence type="predicted"/>